<dbReference type="AlphaFoldDB" id="A0A1A9ZV54"/>
<sequence length="187" mass="20640">MLLIQFAFLDQSGTKESQGRNKENAVHLEVAAKVIATNVVYQAFVVLDTTAVKTTQNDLVAVTLTPSHLKPMKPTLNKQPIRYVVYKSIFKLRSDEPVPGFSSASPWPTLDLEWGRKLYPTAAPRTASGLTMFGLPPTAADMNQPRGPMTSLKEEPLGARAWMQPVVDQSKSPGRYIPSFNLIDEVL</sequence>
<organism evidence="1 2">
    <name type="scientific">Glossina pallidipes</name>
    <name type="common">Tsetse fly</name>
    <dbReference type="NCBI Taxonomy" id="7398"/>
    <lineage>
        <taxon>Eukaryota</taxon>
        <taxon>Metazoa</taxon>
        <taxon>Ecdysozoa</taxon>
        <taxon>Arthropoda</taxon>
        <taxon>Hexapoda</taxon>
        <taxon>Insecta</taxon>
        <taxon>Pterygota</taxon>
        <taxon>Neoptera</taxon>
        <taxon>Endopterygota</taxon>
        <taxon>Diptera</taxon>
        <taxon>Brachycera</taxon>
        <taxon>Muscomorpha</taxon>
        <taxon>Hippoboscoidea</taxon>
        <taxon>Glossinidae</taxon>
        <taxon>Glossina</taxon>
    </lineage>
</organism>
<dbReference type="EnsemblMetazoa" id="GPAI025997-RA">
    <property type="protein sequence ID" value="GPAI025997-PA"/>
    <property type="gene ID" value="GPAI025997"/>
</dbReference>
<evidence type="ECO:0000313" key="2">
    <source>
        <dbReference type="Proteomes" id="UP000092445"/>
    </source>
</evidence>
<dbReference type="STRING" id="7398.A0A1A9ZV54"/>
<evidence type="ECO:0000313" key="1">
    <source>
        <dbReference type="EnsemblMetazoa" id="GPAI025997-PA"/>
    </source>
</evidence>
<proteinExistence type="predicted"/>
<dbReference type="Proteomes" id="UP000092445">
    <property type="component" value="Unassembled WGS sequence"/>
</dbReference>
<keyword evidence="2" id="KW-1185">Reference proteome</keyword>
<accession>A0A1A9ZV54</accession>
<protein>
    <submittedName>
        <fullName evidence="1">Uncharacterized protein</fullName>
    </submittedName>
</protein>
<dbReference type="VEuPathDB" id="VectorBase:GPAI025997"/>
<reference evidence="1" key="2">
    <citation type="submission" date="2020-05" db="UniProtKB">
        <authorList>
            <consortium name="EnsemblMetazoa"/>
        </authorList>
    </citation>
    <scope>IDENTIFICATION</scope>
    <source>
        <strain evidence="1">IAEA</strain>
    </source>
</reference>
<name>A0A1A9ZV54_GLOPL</name>
<reference evidence="2" key="1">
    <citation type="submission" date="2014-03" db="EMBL/GenBank/DDBJ databases">
        <authorList>
            <person name="Aksoy S."/>
            <person name="Warren W."/>
            <person name="Wilson R.K."/>
        </authorList>
    </citation>
    <scope>NUCLEOTIDE SEQUENCE [LARGE SCALE GENOMIC DNA]</scope>
    <source>
        <strain evidence="2">IAEA</strain>
    </source>
</reference>